<reference evidence="12 13" key="1">
    <citation type="submission" date="2024-02" db="EMBL/GenBank/DDBJ databases">
        <title>Chromosome-scale genome assembly of the rough periwinkle Littorina saxatilis.</title>
        <authorList>
            <person name="De Jode A."/>
            <person name="Faria R."/>
            <person name="Formenti G."/>
            <person name="Sims Y."/>
            <person name="Smith T.P."/>
            <person name="Tracey A."/>
            <person name="Wood J.M.D."/>
            <person name="Zagrodzka Z.B."/>
            <person name="Johannesson K."/>
            <person name="Butlin R.K."/>
            <person name="Leder E.H."/>
        </authorList>
    </citation>
    <scope>NUCLEOTIDE SEQUENCE [LARGE SCALE GENOMIC DNA]</scope>
    <source>
        <strain evidence="12">Snail1</strain>
        <tissue evidence="12">Muscle</tissue>
    </source>
</reference>
<dbReference type="InterPro" id="IPR002138">
    <property type="entry name" value="Pept_C14_p10"/>
</dbReference>
<dbReference type="Gene3D" id="3.40.50.1460">
    <property type="match status" value="1"/>
</dbReference>
<dbReference type="Proteomes" id="UP001374579">
    <property type="component" value="Unassembled WGS sequence"/>
</dbReference>
<evidence type="ECO:0000313" key="12">
    <source>
        <dbReference type="EMBL" id="KAK7094130.1"/>
    </source>
</evidence>
<proteinExistence type="inferred from homology"/>
<keyword evidence="13" id="KW-1185">Reference proteome</keyword>
<feature type="domain" description="CARD" evidence="11">
    <location>
        <begin position="8"/>
        <end position="81"/>
    </location>
</feature>
<feature type="domain" description="Caspase family p20" evidence="10">
    <location>
        <begin position="278"/>
        <end position="420"/>
    </location>
</feature>
<feature type="region of interest" description="Disordered" evidence="8">
    <location>
        <begin position="200"/>
        <end position="264"/>
    </location>
</feature>
<dbReference type="Pfam" id="PF00619">
    <property type="entry name" value="CARD"/>
    <property type="match status" value="1"/>
</dbReference>
<keyword evidence="3" id="KW-0053">Apoptosis</keyword>
<protein>
    <submittedName>
        <fullName evidence="12">Uncharacterized protein</fullName>
    </submittedName>
</protein>
<dbReference type="PROSITE" id="PS50209">
    <property type="entry name" value="CARD"/>
    <property type="match status" value="1"/>
</dbReference>
<dbReference type="GO" id="GO:0006508">
    <property type="term" value="P:proteolysis"/>
    <property type="evidence" value="ECO:0007669"/>
    <property type="project" value="UniProtKB-KW"/>
</dbReference>
<sequence>MARMDRGFDEAMRKSLTNNRVNLVKNLTNVEGIMDHLVQGGVFPDPEMILFKVRRMDQVRKLIDDLPRRPARDYWTFLKCLYYDAIGQGHIAEDILKKYEEAGGTVRDGDLMKMRHDYLQQQQQQQQHVQWLHQPDMVTEQARLQQNANQSQQQQTHMQQQPPPWLQSQQEQSRDQQPEDIRVNQNSTIQHWRSEAGNMVTSASGDTMDAMAGNVGHTEGGAEVDDGGGGDSRSVGPMDETPAPIPASGDGLNNSSSRSNTEQHAINSSLRYKMDSNPRGSALIIDNHDFDHFKHRVGTDMDSQRLKHLFQDNLQFEVETKRNLSAQEMLTTLSSFCTQLTEQENKVDGCMVAILTHGGAGDVLYGKDGNTEQLSSDCVSPKRGTFITVQELQSIFGGHHCCGMRDKPKLFIIQACRGDMEDTPAGQRPCHRDIQPMACLSQIRMQHDYADMVFLYATVANFVAYRQVFIQILVDVFEEFAETKHLLELQTMISGRMTERVIENQIFTIPEARSTLTKFWFLISPPSSQ</sequence>
<dbReference type="InterPro" id="IPR033139">
    <property type="entry name" value="Caspase_cys_AS"/>
</dbReference>
<dbReference type="EMBL" id="JBAMIC010000019">
    <property type="protein sequence ID" value="KAK7094130.1"/>
    <property type="molecule type" value="Genomic_DNA"/>
</dbReference>
<dbReference type="PROSITE" id="PS50207">
    <property type="entry name" value="CASPASE_P10"/>
    <property type="match status" value="1"/>
</dbReference>
<organism evidence="12 13">
    <name type="scientific">Littorina saxatilis</name>
    <dbReference type="NCBI Taxonomy" id="31220"/>
    <lineage>
        <taxon>Eukaryota</taxon>
        <taxon>Metazoa</taxon>
        <taxon>Spiralia</taxon>
        <taxon>Lophotrochozoa</taxon>
        <taxon>Mollusca</taxon>
        <taxon>Gastropoda</taxon>
        <taxon>Caenogastropoda</taxon>
        <taxon>Littorinimorpha</taxon>
        <taxon>Littorinoidea</taxon>
        <taxon>Littorinidae</taxon>
        <taxon>Littorina</taxon>
    </lineage>
</organism>
<comment type="similarity">
    <text evidence="1 7">Belongs to the peptidase C14A family.</text>
</comment>
<evidence type="ECO:0000256" key="6">
    <source>
        <dbReference type="ARBA" id="ARBA00023145"/>
    </source>
</evidence>
<dbReference type="GO" id="GO:0004197">
    <property type="term" value="F:cysteine-type endopeptidase activity"/>
    <property type="evidence" value="ECO:0007669"/>
    <property type="project" value="InterPro"/>
</dbReference>
<dbReference type="PANTHER" id="PTHR47901:SF8">
    <property type="entry name" value="CASPASE-3"/>
    <property type="match status" value="1"/>
</dbReference>
<dbReference type="PROSITE" id="PS50208">
    <property type="entry name" value="CASPASE_P20"/>
    <property type="match status" value="1"/>
</dbReference>
<dbReference type="CDD" id="cd01671">
    <property type="entry name" value="CARD"/>
    <property type="match status" value="1"/>
</dbReference>
<keyword evidence="5" id="KW-0788">Thiol protease</keyword>
<dbReference type="InterPro" id="IPR002398">
    <property type="entry name" value="Pept_C14"/>
</dbReference>
<gene>
    <name evidence="12" type="ORF">V1264_007795</name>
</gene>
<dbReference type="PANTHER" id="PTHR47901">
    <property type="entry name" value="CASPASE RECRUITMENT DOMAIN-CONTAINING PROTEIN 18"/>
    <property type="match status" value="1"/>
</dbReference>
<dbReference type="InterPro" id="IPR001315">
    <property type="entry name" value="CARD"/>
</dbReference>
<evidence type="ECO:0000256" key="3">
    <source>
        <dbReference type="ARBA" id="ARBA00022703"/>
    </source>
</evidence>
<dbReference type="InterPro" id="IPR011029">
    <property type="entry name" value="DEATH-like_dom_sf"/>
</dbReference>
<dbReference type="InterPro" id="IPR015917">
    <property type="entry name" value="Pept_C14A"/>
</dbReference>
<keyword evidence="2" id="KW-0645">Protease</keyword>
<dbReference type="PROSITE" id="PS01122">
    <property type="entry name" value="CASPASE_CYS"/>
    <property type="match status" value="1"/>
</dbReference>
<feature type="compositionally biased region" description="Low complexity" evidence="8">
    <location>
        <begin position="143"/>
        <end position="171"/>
    </location>
</feature>
<evidence type="ECO:0000259" key="9">
    <source>
        <dbReference type="PROSITE" id="PS50207"/>
    </source>
</evidence>
<dbReference type="InterPro" id="IPR001309">
    <property type="entry name" value="Pept_C14_p20"/>
</dbReference>
<dbReference type="InterPro" id="IPR011600">
    <property type="entry name" value="Pept_C14_caspase"/>
</dbReference>
<name>A0AAN9G4Y9_9CAEN</name>
<evidence type="ECO:0000256" key="7">
    <source>
        <dbReference type="RuleBase" id="RU003971"/>
    </source>
</evidence>
<dbReference type="InterPro" id="IPR029030">
    <property type="entry name" value="Caspase-like_dom_sf"/>
</dbReference>
<evidence type="ECO:0000256" key="8">
    <source>
        <dbReference type="SAM" id="MobiDB-lite"/>
    </source>
</evidence>
<keyword evidence="4" id="KW-0378">Hydrolase</keyword>
<dbReference type="SMART" id="SM00115">
    <property type="entry name" value="CASc"/>
    <property type="match status" value="1"/>
</dbReference>
<evidence type="ECO:0000256" key="4">
    <source>
        <dbReference type="ARBA" id="ARBA00022801"/>
    </source>
</evidence>
<feature type="compositionally biased region" description="Polar residues" evidence="8">
    <location>
        <begin position="251"/>
        <end position="264"/>
    </location>
</feature>
<dbReference type="AlphaFoldDB" id="A0AAN9G4Y9"/>
<evidence type="ECO:0000259" key="11">
    <source>
        <dbReference type="PROSITE" id="PS50209"/>
    </source>
</evidence>
<accession>A0AAN9G4Y9</accession>
<dbReference type="PRINTS" id="PR00376">
    <property type="entry name" value="IL1BCENZYME"/>
</dbReference>
<feature type="domain" description="Caspase family p10" evidence="9">
    <location>
        <begin position="450"/>
        <end position="524"/>
    </location>
</feature>
<dbReference type="GO" id="GO:0006915">
    <property type="term" value="P:apoptotic process"/>
    <property type="evidence" value="ECO:0007669"/>
    <property type="project" value="UniProtKB-KW"/>
</dbReference>
<evidence type="ECO:0000256" key="5">
    <source>
        <dbReference type="ARBA" id="ARBA00022807"/>
    </source>
</evidence>
<comment type="caution">
    <text evidence="12">The sequence shown here is derived from an EMBL/GenBank/DDBJ whole genome shotgun (WGS) entry which is preliminary data.</text>
</comment>
<evidence type="ECO:0000259" key="10">
    <source>
        <dbReference type="PROSITE" id="PS50208"/>
    </source>
</evidence>
<dbReference type="Gene3D" id="1.10.533.10">
    <property type="entry name" value="Death Domain, Fas"/>
    <property type="match status" value="1"/>
</dbReference>
<dbReference type="Pfam" id="PF00656">
    <property type="entry name" value="Peptidase_C14"/>
    <property type="match status" value="1"/>
</dbReference>
<evidence type="ECO:0000256" key="2">
    <source>
        <dbReference type="ARBA" id="ARBA00022670"/>
    </source>
</evidence>
<evidence type="ECO:0000256" key="1">
    <source>
        <dbReference type="ARBA" id="ARBA00010134"/>
    </source>
</evidence>
<dbReference type="SUPFAM" id="SSF47986">
    <property type="entry name" value="DEATH domain"/>
    <property type="match status" value="1"/>
</dbReference>
<evidence type="ECO:0000313" key="13">
    <source>
        <dbReference type="Proteomes" id="UP001374579"/>
    </source>
</evidence>
<dbReference type="GO" id="GO:0042981">
    <property type="term" value="P:regulation of apoptotic process"/>
    <property type="evidence" value="ECO:0007669"/>
    <property type="project" value="InterPro"/>
</dbReference>
<keyword evidence="6" id="KW-0865">Zymogen</keyword>
<feature type="region of interest" description="Disordered" evidence="8">
    <location>
        <begin position="143"/>
        <end position="179"/>
    </location>
</feature>
<dbReference type="SUPFAM" id="SSF52129">
    <property type="entry name" value="Caspase-like"/>
    <property type="match status" value="1"/>
</dbReference>